<organism evidence="8">
    <name type="scientific">Homalodisca liturata</name>
    <dbReference type="NCBI Taxonomy" id="320908"/>
    <lineage>
        <taxon>Eukaryota</taxon>
        <taxon>Metazoa</taxon>
        <taxon>Ecdysozoa</taxon>
        <taxon>Arthropoda</taxon>
        <taxon>Hexapoda</taxon>
        <taxon>Insecta</taxon>
        <taxon>Pterygota</taxon>
        <taxon>Neoptera</taxon>
        <taxon>Paraneoptera</taxon>
        <taxon>Hemiptera</taxon>
        <taxon>Auchenorrhyncha</taxon>
        <taxon>Membracoidea</taxon>
        <taxon>Cicadellidae</taxon>
        <taxon>Cicadellinae</taxon>
        <taxon>Proconiini</taxon>
        <taxon>Homalodisca</taxon>
    </lineage>
</organism>
<feature type="binding site" evidence="7">
    <location>
        <position position="69"/>
    </location>
    <ligand>
        <name>substrate</name>
    </ligand>
</feature>
<dbReference type="InterPro" id="IPR038596">
    <property type="entry name" value="Janus_sf"/>
</dbReference>
<keyword evidence="4" id="KW-0726">Sexual differentiation</keyword>
<evidence type="ECO:0000256" key="5">
    <source>
        <dbReference type="ARBA" id="ARBA00068494"/>
    </source>
</evidence>
<proteinExistence type="inferred from homology"/>
<comment type="function">
    <text evidence="1">JanA and janB regulate somatic sex differentiation.</text>
</comment>
<sequence length="172" mass="19661">EFRLHLQCVFVSPLLQFEIYFFSLMLLLNTFKNRIPVIKCIAARGFCKMTLESLEKVPNVEIDPEGVFKYILIKVYAKQTRDGNEPSKMIVRGNARGPYHADIYDEARSKIDTLGLDTECIGGGRINHDAAKKNILVYGYSQGFGKADHQITVDLLKTFYKDYNITYSNDGY</sequence>
<reference evidence="8" key="1">
    <citation type="submission" date="2015-11" db="EMBL/GenBank/DDBJ databases">
        <title>De novo transcriptome assembly of four potential Pierce s Disease insect vectors from Arizona vineyards.</title>
        <authorList>
            <person name="Tassone E.E."/>
        </authorList>
    </citation>
    <scope>NUCLEOTIDE SEQUENCE</scope>
</reference>
<dbReference type="PANTHER" id="PTHR12258:SF5">
    <property type="entry name" value="BCDNA.GH02250-RELATED"/>
    <property type="match status" value="1"/>
</dbReference>
<feature type="non-terminal residue" evidence="8">
    <location>
        <position position="1"/>
    </location>
</feature>
<dbReference type="GO" id="GO:0030154">
    <property type="term" value="P:cell differentiation"/>
    <property type="evidence" value="ECO:0007669"/>
    <property type="project" value="UniProtKB-KW"/>
</dbReference>
<dbReference type="GO" id="GO:0007548">
    <property type="term" value="P:sex differentiation"/>
    <property type="evidence" value="ECO:0007669"/>
    <property type="project" value="UniProtKB-KW"/>
</dbReference>
<dbReference type="FunFam" id="3.50.20.20:FF:000001">
    <property type="entry name" value="14 kDa phosphohistidine phosphatase"/>
    <property type="match status" value="1"/>
</dbReference>
<gene>
    <name evidence="8" type="ORF">g.6832</name>
</gene>
<name>A0A1B6HP61_9HEMI</name>
<evidence type="ECO:0000313" key="8">
    <source>
        <dbReference type="EMBL" id="JAS76470.1"/>
    </source>
</evidence>
<evidence type="ECO:0000256" key="7">
    <source>
        <dbReference type="PIRSR" id="PIRSR607702-2"/>
    </source>
</evidence>
<dbReference type="InterPro" id="IPR007702">
    <property type="entry name" value="Janus"/>
</dbReference>
<dbReference type="Pfam" id="PF05005">
    <property type="entry name" value="Ocnus"/>
    <property type="match status" value="1"/>
</dbReference>
<comment type="similarity">
    <text evidence="2">Belongs to the janus family.</text>
</comment>
<dbReference type="GO" id="GO:0005829">
    <property type="term" value="C:cytosol"/>
    <property type="evidence" value="ECO:0007669"/>
    <property type="project" value="TreeGrafter"/>
</dbReference>
<dbReference type="SUPFAM" id="SSF143724">
    <property type="entry name" value="PHP14-like"/>
    <property type="match status" value="1"/>
</dbReference>
<accession>A0A1B6HP61</accession>
<dbReference type="AlphaFoldDB" id="A0A1B6HP61"/>
<dbReference type="PANTHER" id="PTHR12258">
    <property type="entry name" value="JANUS-A/JANUS-B"/>
    <property type="match status" value="1"/>
</dbReference>
<evidence type="ECO:0000256" key="6">
    <source>
        <dbReference type="PIRSR" id="PIRSR607702-1"/>
    </source>
</evidence>
<feature type="active site" description="Proton acceptor" evidence="6">
    <location>
        <position position="100"/>
    </location>
</feature>
<evidence type="ECO:0000256" key="3">
    <source>
        <dbReference type="ARBA" id="ARBA00022782"/>
    </source>
</evidence>
<protein>
    <recommendedName>
        <fullName evidence="5">Sex-regulated protein janus-A</fullName>
    </recommendedName>
</protein>
<evidence type="ECO:0000256" key="1">
    <source>
        <dbReference type="ARBA" id="ARBA00002508"/>
    </source>
</evidence>
<dbReference type="EMBL" id="GECU01031236">
    <property type="protein sequence ID" value="JAS76470.1"/>
    <property type="molecule type" value="Transcribed_RNA"/>
</dbReference>
<dbReference type="Gene3D" id="3.50.20.20">
    <property type="entry name" value="Janus/Ocnus"/>
    <property type="match status" value="1"/>
</dbReference>
<evidence type="ECO:0000256" key="4">
    <source>
        <dbReference type="ARBA" id="ARBA00022928"/>
    </source>
</evidence>
<keyword evidence="3" id="KW-0221">Differentiation</keyword>
<evidence type="ECO:0000256" key="2">
    <source>
        <dbReference type="ARBA" id="ARBA00010971"/>
    </source>
</evidence>
<dbReference type="GO" id="GO:0101006">
    <property type="term" value="F:protein histidine phosphatase activity"/>
    <property type="evidence" value="ECO:0007669"/>
    <property type="project" value="TreeGrafter"/>
</dbReference>